<evidence type="ECO:0000313" key="11">
    <source>
        <dbReference type="Proteomes" id="UP001499854"/>
    </source>
</evidence>
<evidence type="ECO:0000256" key="3">
    <source>
        <dbReference type="ARBA" id="ARBA00022741"/>
    </source>
</evidence>
<dbReference type="InterPro" id="IPR003439">
    <property type="entry name" value="ABC_transporter-like_ATP-bd"/>
</dbReference>
<keyword evidence="3" id="KW-0547">Nucleotide-binding</keyword>
<dbReference type="Proteomes" id="UP001499854">
    <property type="component" value="Unassembled WGS sequence"/>
</dbReference>
<keyword evidence="6 7" id="KW-0472">Membrane</keyword>
<organism evidence="10 11">
    <name type="scientific">Catenulispora subtropica</name>
    <dbReference type="NCBI Taxonomy" id="450798"/>
    <lineage>
        <taxon>Bacteria</taxon>
        <taxon>Bacillati</taxon>
        <taxon>Actinomycetota</taxon>
        <taxon>Actinomycetes</taxon>
        <taxon>Catenulisporales</taxon>
        <taxon>Catenulisporaceae</taxon>
        <taxon>Catenulispora</taxon>
    </lineage>
</organism>
<feature type="transmembrane region" description="Helical" evidence="7">
    <location>
        <begin position="241"/>
        <end position="262"/>
    </location>
</feature>
<keyword evidence="11" id="KW-1185">Reference proteome</keyword>
<gene>
    <name evidence="10" type="ORF">GCM10009838_86600</name>
</gene>
<evidence type="ECO:0008006" key="12">
    <source>
        <dbReference type="Google" id="ProtNLM"/>
    </source>
</evidence>
<dbReference type="PANTHER" id="PTHR24221:SF590">
    <property type="entry name" value="COMPONENT LINKED WITH THE ASSEMBLY OF CYTOCHROME' TRANSPORT TRANSMEMBRANE ATP-BINDING PROTEIN ABC TRANSPORTER CYDD-RELATED"/>
    <property type="match status" value="1"/>
</dbReference>
<dbReference type="SMART" id="SM00382">
    <property type="entry name" value="AAA"/>
    <property type="match status" value="1"/>
</dbReference>
<dbReference type="InterPro" id="IPR014216">
    <property type="entry name" value="ABC_transptr_CydD"/>
</dbReference>
<evidence type="ECO:0000256" key="7">
    <source>
        <dbReference type="SAM" id="Phobius"/>
    </source>
</evidence>
<evidence type="ECO:0000256" key="6">
    <source>
        <dbReference type="ARBA" id="ARBA00023136"/>
    </source>
</evidence>
<dbReference type="RefSeq" id="WP_344663071.1">
    <property type="nucleotide sequence ID" value="NZ_BAAAQM010000094.1"/>
</dbReference>
<dbReference type="InterPro" id="IPR017871">
    <property type="entry name" value="ABC_transporter-like_CS"/>
</dbReference>
<evidence type="ECO:0000259" key="8">
    <source>
        <dbReference type="PROSITE" id="PS50893"/>
    </source>
</evidence>
<feature type="domain" description="ABC transporter" evidence="8">
    <location>
        <begin position="340"/>
        <end position="553"/>
    </location>
</feature>
<evidence type="ECO:0000259" key="9">
    <source>
        <dbReference type="PROSITE" id="PS50929"/>
    </source>
</evidence>
<dbReference type="InterPro" id="IPR027417">
    <property type="entry name" value="P-loop_NTPase"/>
</dbReference>
<dbReference type="InterPro" id="IPR003593">
    <property type="entry name" value="AAA+_ATPase"/>
</dbReference>
<feature type="transmembrane region" description="Helical" evidence="7">
    <location>
        <begin position="162"/>
        <end position="182"/>
    </location>
</feature>
<evidence type="ECO:0000256" key="5">
    <source>
        <dbReference type="ARBA" id="ARBA00022989"/>
    </source>
</evidence>
<keyword evidence="4" id="KW-0067">ATP-binding</keyword>
<evidence type="ECO:0000313" key="10">
    <source>
        <dbReference type="EMBL" id="GAA2006929.1"/>
    </source>
</evidence>
<dbReference type="Gene3D" id="3.40.50.300">
    <property type="entry name" value="P-loop containing nucleotide triphosphate hydrolases"/>
    <property type="match status" value="1"/>
</dbReference>
<dbReference type="Pfam" id="PF00005">
    <property type="entry name" value="ABC_tran"/>
    <property type="match status" value="1"/>
</dbReference>
<dbReference type="EMBL" id="BAAAQM010000094">
    <property type="protein sequence ID" value="GAA2006929.1"/>
    <property type="molecule type" value="Genomic_DNA"/>
</dbReference>
<feature type="domain" description="ABC transmembrane type-1" evidence="9">
    <location>
        <begin position="20"/>
        <end position="304"/>
    </location>
</feature>
<comment type="caution">
    <text evidence="10">The sequence shown here is derived from an EMBL/GenBank/DDBJ whole genome shotgun (WGS) entry which is preliminary data.</text>
</comment>
<comment type="subcellular location">
    <subcellularLocation>
        <location evidence="1">Cell membrane</location>
        <topology evidence="1">Multi-pass membrane protein</topology>
    </subcellularLocation>
</comment>
<feature type="transmembrane region" description="Helical" evidence="7">
    <location>
        <begin position="136"/>
        <end position="156"/>
    </location>
</feature>
<dbReference type="PROSITE" id="PS00211">
    <property type="entry name" value="ABC_TRANSPORTER_1"/>
    <property type="match status" value="1"/>
</dbReference>
<feature type="transmembrane region" description="Helical" evidence="7">
    <location>
        <begin position="47"/>
        <end position="68"/>
    </location>
</feature>
<dbReference type="PROSITE" id="PS50929">
    <property type="entry name" value="ABC_TM1F"/>
    <property type="match status" value="1"/>
</dbReference>
<dbReference type="PROSITE" id="PS50893">
    <property type="entry name" value="ABC_TRANSPORTER_2"/>
    <property type="match status" value="1"/>
</dbReference>
<evidence type="ECO:0000256" key="2">
    <source>
        <dbReference type="ARBA" id="ARBA00022692"/>
    </source>
</evidence>
<dbReference type="CDD" id="cd18584">
    <property type="entry name" value="ABC_6TM_AarD_CydD"/>
    <property type="match status" value="1"/>
</dbReference>
<dbReference type="PANTHER" id="PTHR24221">
    <property type="entry name" value="ATP-BINDING CASSETTE SUB-FAMILY B"/>
    <property type="match status" value="1"/>
</dbReference>
<feature type="transmembrane region" description="Helical" evidence="7">
    <location>
        <begin position="18"/>
        <end position="41"/>
    </location>
</feature>
<dbReference type="Pfam" id="PF00664">
    <property type="entry name" value="ABC_membrane"/>
    <property type="match status" value="1"/>
</dbReference>
<protein>
    <recommendedName>
        <fullName evidence="12">ABC transporter, CydDC cysteine exporter (CydDC-E) family, permease/ATP-binding protein CydD</fullName>
    </recommendedName>
</protein>
<dbReference type="InterPro" id="IPR039421">
    <property type="entry name" value="Type_1_exporter"/>
</dbReference>
<dbReference type="Gene3D" id="1.20.1560.10">
    <property type="entry name" value="ABC transporter type 1, transmembrane domain"/>
    <property type="match status" value="1"/>
</dbReference>
<dbReference type="NCBIfam" id="TIGR02857">
    <property type="entry name" value="CydD"/>
    <property type="match status" value="1"/>
</dbReference>
<dbReference type="InterPro" id="IPR011527">
    <property type="entry name" value="ABC1_TM_dom"/>
</dbReference>
<sequence length="553" mass="57034">MRPVDPRLFRQAGAARRYLALCVAAGVADAVLIVVQAGALATVVADGFLHGLTVSAATPHLLVAAAAVGGRSALAWIGESAAAGTSAAVKSTLRRALLEHEVAAGARRAAARDRHGEAALAATRGLDALDGYFARYLPQLVLAAVVPLVVAMRILAADRLSGIIVAVTVPLVPVFMILVGLASKSAMDRQWGALQRLSGHFLELLTGLTTLKAFGRGRAQSAVVRRAADAQRRTTMATLRWAFLSALVLELIATLSVALVAVSVGLRLVGGGLGLREGLLALILAPEVYLPLRRLGARYHDAAEGLSAADVILSRLAEPLPPGGDAVPSDPAGAAAPPRIRLEGVTVRHPDRAEPAVDDVTIEFAPGRVTGLTGPSGAGKSTLLHVVLGLTAPDAGRITVDGHDLAGLDLDAWRSRIAWVPQRPFIVAGTVADNIRLGRPDADDAAVRAAADAAQLDVPLDRQAGTRGSALSGGQIRRLAIARALLRDAQVVLLDEPTEGLDMVTEEGLLDTLAPALAGRTCVVVTHRGAVSGLCDSVVRLGRPASTLAVSAA</sequence>
<dbReference type="CDD" id="cd03228">
    <property type="entry name" value="ABCC_MRP_Like"/>
    <property type="match status" value="1"/>
</dbReference>
<evidence type="ECO:0000256" key="1">
    <source>
        <dbReference type="ARBA" id="ARBA00004651"/>
    </source>
</evidence>
<proteinExistence type="predicted"/>
<evidence type="ECO:0000256" key="4">
    <source>
        <dbReference type="ARBA" id="ARBA00022840"/>
    </source>
</evidence>
<keyword evidence="5 7" id="KW-1133">Transmembrane helix</keyword>
<accession>A0ABP5ETK8</accession>
<keyword evidence="2 7" id="KW-0812">Transmembrane</keyword>
<dbReference type="InterPro" id="IPR036640">
    <property type="entry name" value="ABC1_TM_sf"/>
</dbReference>
<reference evidence="11" key="1">
    <citation type="journal article" date="2019" name="Int. J. Syst. Evol. Microbiol.">
        <title>The Global Catalogue of Microorganisms (GCM) 10K type strain sequencing project: providing services to taxonomists for standard genome sequencing and annotation.</title>
        <authorList>
            <consortium name="The Broad Institute Genomics Platform"/>
            <consortium name="The Broad Institute Genome Sequencing Center for Infectious Disease"/>
            <person name="Wu L."/>
            <person name="Ma J."/>
        </authorList>
    </citation>
    <scope>NUCLEOTIDE SEQUENCE [LARGE SCALE GENOMIC DNA]</scope>
    <source>
        <strain evidence="11">JCM 16013</strain>
    </source>
</reference>
<dbReference type="SUPFAM" id="SSF90123">
    <property type="entry name" value="ABC transporter transmembrane region"/>
    <property type="match status" value="1"/>
</dbReference>
<dbReference type="SUPFAM" id="SSF52540">
    <property type="entry name" value="P-loop containing nucleoside triphosphate hydrolases"/>
    <property type="match status" value="1"/>
</dbReference>
<name>A0ABP5ETK8_9ACTN</name>